<dbReference type="AlphaFoldDB" id="A0A371FHS3"/>
<feature type="region of interest" description="Disordered" evidence="1">
    <location>
        <begin position="1"/>
        <end position="20"/>
    </location>
</feature>
<dbReference type="EMBL" id="QJKJ01009116">
    <property type="protein sequence ID" value="RDX77673.1"/>
    <property type="molecule type" value="Genomic_DNA"/>
</dbReference>
<organism evidence="2 3">
    <name type="scientific">Mucuna pruriens</name>
    <name type="common">Velvet bean</name>
    <name type="synonym">Dolichos pruriens</name>
    <dbReference type="NCBI Taxonomy" id="157652"/>
    <lineage>
        <taxon>Eukaryota</taxon>
        <taxon>Viridiplantae</taxon>
        <taxon>Streptophyta</taxon>
        <taxon>Embryophyta</taxon>
        <taxon>Tracheophyta</taxon>
        <taxon>Spermatophyta</taxon>
        <taxon>Magnoliopsida</taxon>
        <taxon>eudicotyledons</taxon>
        <taxon>Gunneridae</taxon>
        <taxon>Pentapetalae</taxon>
        <taxon>rosids</taxon>
        <taxon>fabids</taxon>
        <taxon>Fabales</taxon>
        <taxon>Fabaceae</taxon>
        <taxon>Papilionoideae</taxon>
        <taxon>50 kb inversion clade</taxon>
        <taxon>NPAAA clade</taxon>
        <taxon>indigoferoid/millettioid clade</taxon>
        <taxon>Phaseoleae</taxon>
        <taxon>Mucuna</taxon>
    </lineage>
</organism>
<evidence type="ECO:0000256" key="1">
    <source>
        <dbReference type="SAM" id="MobiDB-lite"/>
    </source>
</evidence>
<accession>A0A371FHS3</accession>
<protein>
    <submittedName>
        <fullName evidence="2">Uncharacterized protein</fullName>
    </submittedName>
</protein>
<dbReference type="OrthoDB" id="1459749at2759"/>
<proteinExistence type="predicted"/>
<dbReference type="Proteomes" id="UP000257109">
    <property type="component" value="Unassembled WGS sequence"/>
</dbReference>
<evidence type="ECO:0000313" key="2">
    <source>
        <dbReference type="EMBL" id="RDX77673.1"/>
    </source>
</evidence>
<sequence>MDIPRSPCAAEGMTNPLNTPLEITQFLELCRDRGTETTKSRTQGGNEPAKKANGSDVPSPHLDQCYHRRYD</sequence>
<name>A0A371FHS3_MUCPR</name>
<feature type="region of interest" description="Disordered" evidence="1">
    <location>
        <begin position="33"/>
        <end position="71"/>
    </location>
</feature>
<comment type="caution">
    <text evidence="2">The sequence shown here is derived from an EMBL/GenBank/DDBJ whole genome shotgun (WGS) entry which is preliminary data.</text>
</comment>
<keyword evidence="3" id="KW-1185">Reference proteome</keyword>
<evidence type="ECO:0000313" key="3">
    <source>
        <dbReference type="Proteomes" id="UP000257109"/>
    </source>
</evidence>
<feature type="non-terminal residue" evidence="2">
    <location>
        <position position="1"/>
    </location>
</feature>
<gene>
    <name evidence="2" type="ORF">CR513_42167</name>
</gene>
<reference evidence="2" key="1">
    <citation type="submission" date="2018-05" db="EMBL/GenBank/DDBJ databases">
        <title>Draft genome of Mucuna pruriens seed.</title>
        <authorList>
            <person name="Nnadi N.E."/>
            <person name="Vos R."/>
            <person name="Hasami M.H."/>
            <person name="Devisetty U.K."/>
            <person name="Aguiy J.C."/>
        </authorList>
    </citation>
    <scope>NUCLEOTIDE SEQUENCE [LARGE SCALE GENOMIC DNA]</scope>
    <source>
        <strain evidence="2">JCA_2017</strain>
    </source>
</reference>